<dbReference type="Proteomes" id="UP000680588">
    <property type="component" value="Chromosome"/>
</dbReference>
<organism evidence="1 2">
    <name type="scientific">Arthrobacter sunyaminii</name>
    <dbReference type="NCBI Taxonomy" id="2816859"/>
    <lineage>
        <taxon>Bacteria</taxon>
        <taxon>Bacillati</taxon>
        <taxon>Actinomycetota</taxon>
        <taxon>Actinomycetes</taxon>
        <taxon>Micrococcales</taxon>
        <taxon>Micrococcaceae</taxon>
        <taxon>Arthrobacter</taxon>
    </lineage>
</organism>
<dbReference type="AlphaFoldDB" id="A0A975XLV2"/>
<evidence type="ECO:0000313" key="1">
    <source>
        <dbReference type="EMBL" id="QWQ37193.1"/>
    </source>
</evidence>
<sequence>MDNSVDQMLNEYRARLHWDRREYKAALGHATAAAGEALIKEDITGYWRMTLLLAECQMELGLIQEFATSTKALSESSALQGDQAMVARAKALYSRALESLGHIGESLVVAQEAAAIELNEPSDTVDEIEMLHGLVAALAESDKASEAWPHALRLAALAGQQDDQHIAGKAYWAVGNVAFLNGDAENGIRYHKLAAENLAPDNDVNTWAFFNKGSAQARLSAGIADQETLECIERAELANSVTGGSPLMELELSTARAQWLVSNNGAEEAVACVQQILDQRELLPEHLLADVEYVAALALHELGRNDEALAAAVHSEKVFIAHGGRRRALEVRSIIDSINAGSH</sequence>
<gene>
    <name evidence="1" type="ORF">KG104_05355</name>
</gene>
<name>A0A975XLV2_9MICC</name>
<keyword evidence="2" id="KW-1185">Reference proteome</keyword>
<reference evidence="1" key="1">
    <citation type="submission" date="2021-06" db="EMBL/GenBank/DDBJ databases">
        <title>Novel species in genus Arthrobacter.</title>
        <authorList>
            <person name="Zhang G."/>
        </authorList>
    </citation>
    <scope>NUCLEOTIDE SEQUENCE</scope>
    <source>
        <strain evidence="1">Zg-ZUI122</strain>
    </source>
</reference>
<evidence type="ECO:0008006" key="3">
    <source>
        <dbReference type="Google" id="ProtNLM"/>
    </source>
</evidence>
<dbReference type="InterPro" id="IPR011990">
    <property type="entry name" value="TPR-like_helical_dom_sf"/>
</dbReference>
<protein>
    <recommendedName>
        <fullName evidence="3">Tetratricopeptide repeat protein</fullName>
    </recommendedName>
</protein>
<dbReference type="RefSeq" id="WP_207347498.1">
    <property type="nucleotide sequence ID" value="NZ_CP076456.1"/>
</dbReference>
<accession>A0A975XLV2</accession>
<dbReference type="SUPFAM" id="SSF48452">
    <property type="entry name" value="TPR-like"/>
    <property type="match status" value="1"/>
</dbReference>
<dbReference type="EMBL" id="CP076456">
    <property type="protein sequence ID" value="QWQ37193.1"/>
    <property type="molecule type" value="Genomic_DNA"/>
</dbReference>
<proteinExistence type="predicted"/>
<dbReference type="KEGG" id="asun:KG104_05355"/>
<evidence type="ECO:0000313" key="2">
    <source>
        <dbReference type="Proteomes" id="UP000680588"/>
    </source>
</evidence>